<gene>
    <name evidence="3" type="ordered locus">Cyagr_1322</name>
</gene>
<evidence type="ECO:0000256" key="1">
    <source>
        <dbReference type="SAM" id="Phobius"/>
    </source>
</evidence>
<dbReference type="KEGG" id="cgc:Cyagr_1322"/>
<feature type="signal peptide" evidence="2">
    <location>
        <begin position="1"/>
        <end position="30"/>
    </location>
</feature>
<feature type="transmembrane region" description="Helical" evidence="1">
    <location>
        <begin position="118"/>
        <end position="135"/>
    </location>
</feature>
<keyword evidence="1" id="KW-1133">Transmembrane helix</keyword>
<feature type="chain" id="PRO_5003933677" description="SH3b domain-containing protein" evidence="2">
    <location>
        <begin position="31"/>
        <end position="224"/>
    </location>
</feature>
<proteinExistence type="predicted"/>
<keyword evidence="1" id="KW-0472">Membrane</keyword>
<accession>K9P6A7</accession>
<evidence type="ECO:0000256" key="2">
    <source>
        <dbReference type="SAM" id="SignalP"/>
    </source>
</evidence>
<evidence type="ECO:0000313" key="3">
    <source>
        <dbReference type="EMBL" id="AFY28498.1"/>
    </source>
</evidence>
<keyword evidence="2" id="KW-0732">Signal</keyword>
<evidence type="ECO:0008006" key="5">
    <source>
        <dbReference type="Google" id="ProtNLM"/>
    </source>
</evidence>
<reference evidence="4" key="1">
    <citation type="journal article" date="2013" name="Proc. Natl. Acad. Sci. U.S.A.">
        <title>Improving the coverage of the cyanobacterial phylum using diversity-driven genome sequencing.</title>
        <authorList>
            <person name="Shih P.M."/>
            <person name="Wu D."/>
            <person name="Latifi A."/>
            <person name="Axen S.D."/>
            <person name="Fewer D.P."/>
            <person name="Talla E."/>
            <person name="Calteau A."/>
            <person name="Cai F."/>
            <person name="Tandeau de Marsac N."/>
            <person name="Rippka R."/>
            <person name="Herdman M."/>
            <person name="Sivonen K."/>
            <person name="Coursin T."/>
            <person name="Laurent T."/>
            <person name="Goodwin L."/>
            <person name="Nolan M."/>
            <person name="Davenport K.W."/>
            <person name="Han C.S."/>
            <person name="Rubin E.M."/>
            <person name="Eisen J.A."/>
            <person name="Woyke T."/>
            <person name="Gugger M."/>
            <person name="Kerfeld C.A."/>
        </authorList>
    </citation>
    <scope>NUCLEOTIDE SEQUENCE [LARGE SCALE GENOMIC DNA]</scope>
    <source>
        <strain evidence="4">ATCC 27147 / PCC 6307</strain>
    </source>
</reference>
<dbReference type="HOGENOM" id="CLU_1233360_0_0_3"/>
<dbReference type="AlphaFoldDB" id="K9P6A7"/>
<protein>
    <recommendedName>
        <fullName evidence="5">SH3b domain-containing protein</fullName>
    </recommendedName>
</protein>
<name>K9P6A7_CYAGP</name>
<keyword evidence="1" id="KW-0812">Transmembrane</keyword>
<dbReference type="eggNOG" id="ENOG5033UXK">
    <property type="taxonomic scope" value="Bacteria"/>
</dbReference>
<organism evidence="3 4">
    <name type="scientific">Cyanobium gracile (strain ATCC 27147 / PCC 6307)</name>
    <dbReference type="NCBI Taxonomy" id="292564"/>
    <lineage>
        <taxon>Bacteria</taxon>
        <taxon>Bacillati</taxon>
        <taxon>Cyanobacteriota</taxon>
        <taxon>Cyanophyceae</taxon>
        <taxon>Synechococcales</taxon>
        <taxon>Prochlorococcaceae</taxon>
        <taxon>Cyanobium</taxon>
    </lineage>
</organism>
<dbReference type="EMBL" id="CP003495">
    <property type="protein sequence ID" value="AFY28498.1"/>
    <property type="molecule type" value="Genomic_DNA"/>
</dbReference>
<dbReference type="Proteomes" id="UP000010388">
    <property type="component" value="Chromosome"/>
</dbReference>
<evidence type="ECO:0000313" key="4">
    <source>
        <dbReference type="Proteomes" id="UP000010388"/>
    </source>
</evidence>
<sequence length="224" mass="23805">MTKSHQSLTQFAIASAAALGLLGFSDGAMAMAPEALVRSAQAACLEKAATDGWRTDQAKLISARALNADRAEVVFDLTKDGAGTSRLTCPYSASQGVGVFSGQAAMAQESQSVDRNRAWWILLPVGLGLLAWAALRGRDDNTRNTTAPSRSMGHDNLLAQADARDGSLEVHEQPNITSLVLKKVVNGDSIGLTGARRNDWLEVAKGGWVRDADVRYNRNAAPLT</sequence>